<name>A0ABS3SKN8_9CELL</name>
<reference evidence="2 3" key="1">
    <citation type="submission" date="2021-03" db="EMBL/GenBank/DDBJ databases">
        <title>novel species in genus Cellulomonas.</title>
        <authorList>
            <person name="Zhang G."/>
        </authorList>
    </citation>
    <scope>NUCLEOTIDE SEQUENCE [LARGE SCALE GENOMIC DNA]</scope>
    <source>
        <strain evidence="3">zg-ZUI188</strain>
    </source>
</reference>
<dbReference type="EMBL" id="JAGFBM010000009">
    <property type="protein sequence ID" value="MBO3086302.1"/>
    <property type="molecule type" value="Genomic_DNA"/>
</dbReference>
<dbReference type="Gene3D" id="1.25.40.10">
    <property type="entry name" value="Tetratricopeptide repeat domain"/>
    <property type="match status" value="1"/>
</dbReference>
<evidence type="ECO:0000313" key="3">
    <source>
        <dbReference type="Proteomes" id="UP000678317"/>
    </source>
</evidence>
<gene>
    <name evidence="2" type="ORF">J4035_16785</name>
</gene>
<proteinExistence type="predicted"/>
<dbReference type="Pfam" id="PF12688">
    <property type="entry name" value="TPR_5"/>
    <property type="match status" value="1"/>
</dbReference>
<feature type="domain" description="Tetratrico peptide repeat group 5" evidence="1">
    <location>
        <begin position="14"/>
        <end position="129"/>
    </location>
</feature>
<protein>
    <submittedName>
        <fullName evidence="2">Tetratricopeptide repeat protein</fullName>
    </submittedName>
</protein>
<dbReference type="InterPro" id="IPR011990">
    <property type="entry name" value="TPR-like_helical_dom_sf"/>
</dbReference>
<comment type="caution">
    <text evidence="2">The sequence shown here is derived from an EMBL/GenBank/DDBJ whole genome shotgun (WGS) entry which is preliminary data.</text>
</comment>
<accession>A0ABS3SKN8</accession>
<dbReference type="InterPro" id="IPR041656">
    <property type="entry name" value="TPR_5"/>
</dbReference>
<dbReference type="SUPFAM" id="SSF48452">
    <property type="entry name" value="TPR-like"/>
    <property type="match status" value="1"/>
</dbReference>
<sequence length="133" mass="13660">MNALVAERPAGDAAALMEWAGAHDFVGLEAEAIPLYREAIAAGLDPEREARAVLQLASSLRNVGQPDAAVELLQATAGHPAVGAARDAFLALALLDAGQPGAALRVALEALTPTLPAYRSALTHYASQLPSAE</sequence>
<keyword evidence="3" id="KW-1185">Reference proteome</keyword>
<evidence type="ECO:0000259" key="1">
    <source>
        <dbReference type="Pfam" id="PF12688"/>
    </source>
</evidence>
<dbReference type="Proteomes" id="UP000678317">
    <property type="component" value="Unassembled WGS sequence"/>
</dbReference>
<organism evidence="2 3">
    <name type="scientific">Cellulomonas fengjieae</name>
    <dbReference type="NCBI Taxonomy" id="2819978"/>
    <lineage>
        <taxon>Bacteria</taxon>
        <taxon>Bacillati</taxon>
        <taxon>Actinomycetota</taxon>
        <taxon>Actinomycetes</taxon>
        <taxon>Micrococcales</taxon>
        <taxon>Cellulomonadaceae</taxon>
        <taxon>Cellulomonas</taxon>
    </lineage>
</organism>
<evidence type="ECO:0000313" key="2">
    <source>
        <dbReference type="EMBL" id="MBO3086302.1"/>
    </source>
</evidence>